<protein>
    <submittedName>
        <fullName evidence="2">Uncharacterized protein</fullName>
    </submittedName>
</protein>
<organism evidence="2">
    <name type="scientific">Opuntia streptacantha</name>
    <name type="common">Prickly pear cactus</name>
    <name type="synonym">Opuntia cardona</name>
    <dbReference type="NCBI Taxonomy" id="393608"/>
    <lineage>
        <taxon>Eukaryota</taxon>
        <taxon>Viridiplantae</taxon>
        <taxon>Streptophyta</taxon>
        <taxon>Embryophyta</taxon>
        <taxon>Tracheophyta</taxon>
        <taxon>Spermatophyta</taxon>
        <taxon>Magnoliopsida</taxon>
        <taxon>eudicotyledons</taxon>
        <taxon>Gunneridae</taxon>
        <taxon>Pentapetalae</taxon>
        <taxon>Caryophyllales</taxon>
        <taxon>Cactineae</taxon>
        <taxon>Cactaceae</taxon>
        <taxon>Opuntioideae</taxon>
        <taxon>Opuntia</taxon>
    </lineage>
</organism>
<dbReference type="EMBL" id="GISG01279677">
    <property type="protein sequence ID" value="MBA4678555.1"/>
    <property type="molecule type" value="Transcribed_RNA"/>
</dbReference>
<evidence type="ECO:0000256" key="1">
    <source>
        <dbReference type="SAM" id="MobiDB-lite"/>
    </source>
</evidence>
<name>A0A7C9B131_OPUST</name>
<feature type="compositionally biased region" description="Basic and acidic residues" evidence="1">
    <location>
        <begin position="48"/>
        <end position="63"/>
    </location>
</feature>
<feature type="compositionally biased region" description="Basic and acidic residues" evidence="1">
    <location>
        <begin position="1"/>
        <end position="11"/>
    </location>
</feature>
<feature type="region of interest" description="Disordered" evidence="1">
    <location>
        <begin position="1"/>
        <end position="86"/>
    </location>
</feature>
<proteinExistence type="predicted"/>
<sequence length="242" mass="28697">MRRLQEAEKLLKWKKKKKLHKMLKKEHSGNKKKNLSARNSKGKGKRKKENEERKRKEDVLRESGRRKRERREGQRGKGNWQGKLLKGLPGKHVKEQLLKLGPEQKGLWFKRHKLKFENVLKGLQFREHKLRHVKELLLRPRRELKKLLLKQGKGQELRQGRKKHVKRLLLPPEPTNQGMKMTLNHSSAWAPVQAVRLGIGRAHRTHLKHSSRASQFLKQPEHQSIQHLTCEKHLPLQILLMI</sequence>
<feature type="compositionally biased region" description="Basic residues" evidence="1">
    <location>
        <begin position="12"/>
        <end position="47"/>
    </location>
</feature>
<dbReference type="AlphaFoldDB" id="A0A7C9B131"/>
<accession>A0A7C9B131</accession>
<reference evidence="2" key="2">
    <citation type="submission" date="2020-07" db="EMBL/GenBank/DDBJ databases">
        <authorList>
            <person name="Vera ALvarez R."/>
            <person name="Arias-Moreno D.M."/>
            <person name="Jimenez-Jacinto V."/>
            <person name="Jimenez-Bremont J.F."/>
            <person name="Swaminathan K."/>
            <person name="Moose S.P."/>
            <person name="Guerrero-Gonzalez M.L."/>
            <person name="Marino-Ramirez L."/>
            <person name="Landsman D."/>
            <person name="Rodriguez-Kessler M."/>
            <person name="Delgado-Sanchez P."/>
        </authorList>
    </citation>
    <scope>NUCLEOTIDE SEQUENCE</scope>
    <source>
        <tissue evidence="2">Cladode</tissue>
    </source>
</reference>
<evidence type="ECO:0000313" key="2">
    <source>
        <dbReference type="EMBL" id="MBA4678555.1"/>
    </source>
</evidence>
<reference evidence="2" key="1">
    <citation type="journal article" date="2013" name="J. Plant Res.">
        <title>Effect of fungi and light on seed germination of three Opuntia species from semiarid lands of central Mexico.</title>
        <authorList>
            <person name="Delgado-Sanchez P."/>
            <person name="Jimenez-Bremont J.F."/>
            <person name="Guerrero-Gonzalez Mde L."/>
            <person name="Flores J."/>
        </authorList>
    </citation>
    <scope>NUCLEOTIDE SEQUENCE</scope>
    <source>
        <tissue evidence="2">Cladode</tissue>
    </source>
</reference>